<feature type="repeat" description="WD" evidence="9">
    <location>
        <begin position="271"/>
        <end position="313"/>
    </location>
</feature>
<dbReference type="PROSITE" id="PS50082">
    <property type="entry name" value="WD_REPEATS_2"/>
    <property type="match status" value="1"/>
</dbReference>
<dbReference type="EMBL" id="JBGBPQ010000003">
    <property type="protein sequence ID" value="KAL1526692.1"/>
    <property type="molecule type" value="Genomic_DNA"/>
</dbReference>
<keyword evidence="13" id="KW-1185">Reference proteome</keyword>
<evidence type="ECO:0000256" key="2">
    <source>
        <dbReference type="ARBA" id="ARBA00009358"/>
    </source>
</evidence>
<dbReference type="Proteomes" id="UP001515480">
    <property type="component" value="Unassembled WGS sequence"/>
</dbReference>
<proteinExistence type="inferred from homology"/>
<dbReference type="GO" id="GO:0007029">
    <property type="term" value="P:endoplasmic reticulum organization"/>
    <property type="evidence" value="ECO:0007669"/>
    <property type="project" value="TreeGrafter"/>
</dbReference>
<dbReference type="GO" id="GO:0015031">
    <property type="term" value="P:protein transport"/>
    <property type="evidence" value="ECO:0007669"/>
    <property type="project" value="UniProtKB-KW"/>
</dbReference>
<evidence type="ECO:0000256" key="4">
    <source>
        <dbReference type="ARBA" id="ARBA00022574"/>
    </source>
</evidence>
<keyword evidence="5" id="KW-0677">Repeat</keyword>
<keyword evidence="8" id="KW-0653">Protein transport</keyword>
<dbReference type="InterPro" id="IPR040251">
    <property type="entry name" value="SEC31-like"/>
</dbReference>
<dbReference type="PANTHER" id="PTHR13923:SF11">
    <property type="entry name" value="SECRETORY 31, ISOFORM D"/>
    <property type="match status" value="1"/>
</dbReference>
<dbReference type="PANTHER" id="PTHR13923">
    <property type="entry name" value="SEC31-RELATED PROTEIN"/>
    <property type="match status" value="1"/>
</dbReference>
<evidence type="ECO:0000256" key="9">
    <source>
        <dbReference type="PROSITE-ProRule" id="PRU00221"/>
    </source>
</evidence>
<dbReference type="GO" id="GO:0030127">
    <property type="term" value="C:COPII vesicle coat"/>
    <property type="evidence" value="ECO:0007669"/>
    <property type="project" value="TreeGrafter"/>
</dbReference>
<keyword evidence="6" id="KW-0256">Endoplasmic reticulum</keyword>
<feature type="region of interest" description="Disordered" evidence="10">
    <location>
        <begin position="472"/>
        <end position="496"/>
    </location>
</feature>
<dbReference type="InterPro" id="IPR036322">
    <property type="entry name" value="WD40_repeat_dom_sf"/>
</dbReference>
<dbReference type="Pfam" id="PF00400">
    <property type="entry name" value="WD40"/>
    <property type="match status" value="1"/>
</dbReference>
<comment type="similarity">
    <text evidence="2">Belongs to the WD repeat SEC31 family.</text>
</comment>
<feature type="compositionally biased region" description="Pro residues" evidence="10">
    <location>
        <begin position="472"/>
        <end position="493"/>
    </location>
</feature>
<dbReference type="SUPFAM" id="SSF50978">
    <property type="entry name" value="WD40 repeat-like"/>
    <property type="match status" value="1"/>
</dbReference>
<gene>
    <name evidence="12" type="ORF">AB1Y20_015394</name>
</gene>
<evidence type="ECO:0000256" key="6">
    <source>
        <dbReference type="ARBA" id="ARBA00022824"/>
    </source>
</evidence>
<evidence type="ECO:0000313" key="12">
    <source>
        <dbReference type="EMBL" id="KAL1526692.1"/>
    </source>
</evidence>
<dbReference type="GO" id="GO:0090110">
    <property type="term" value="P:COPII-coated vesicle cargo loading"/>
    <property type="evidence" value="ECO:0007669"/>
    <property type="project" value="TreeGrafter"/>
</dbReference>
<dbReference type="GO" id="GO:0005198">
    <property type="term" value="F:structural molecule activity"/>
    <property type="evidence" value="ECO:0007669"/>
    <property type="project" value="TreeGrafter"/>
</dbReference>
<keyword evidence="7" id="KW-0931">ER-Golgi transport</keyword>
<evidence type="ECO:0000259" key="11">
    <source>
        <dbReference type="Pfam" id="PF12931"/>
    </source>
</evidence>
<dbReference type="GO" id="GO:0070971">
    <property type="term" value="C:endoplasmic reticulum exit site"/>
    <property type="evidence" value="ECO:0007669"/>
    <property type="project" value="TreeGrafter"/>
</dbReference>
<feature type="region of interest" description="Disordered" evidence="10">
    <location>
        <begin position="514"/>
        <end position="539"/>
    </location>
</feature>
<dbReference type="SMART" id="SM00320">
    <property type="entry name" value="WD40"/>
    <property type="match status" value="6"/>
</dbReference>
<dbReference type="InterPro" id="IPR024298">
    <property type="entry name" value="Sec16_Sec23-bd"/>
</dbReference>
<dbReference type="Gene3D" id="1.20.940.10">
    <property type="entry name" value="Functional domain of the splicing factor Prp18"/>
    <property type="match status" value="1"/>
</dbReference>
<dbReference type="AlphaFoldDB" id="A0AB34K0E0"/>
<organism evidence="12 13">
    <name type="scientific">Prymnesium parvum</name>
    <name type="common">Toxic golden alga</name>
    <dbReference type="NCBI Taxonomy" id="97485"/>
    <lineage>
        <taxon>Eukaryota</taxon>
        <taxon>Haptista</taxon>
        <taxon>Haptophyta</taxon>
        <taxon>Prymnesiophyceae</taxon>
        <taxon>Prymnesiales</taxon>
        <taxon>Prymnesiaceae</taxon>
        <taxon>Prymnesium</taxon>
    </lineage>
</organism>
<dbReference type="InterPro" id="IPR001680">
    <property type="entry name" value="WD40_rpt"/>
</dbReference>
<evidence type="ECO:0000256" key="8">
    <source>
        <dbReference type="ARBA" id="ARBA00022927"/>
    </source>
</evidence>
<evidence type="ECO:0000256" key="10">
    <source>
        <dbReference type="SAM" id="MobiDB-lite"/>
    </source>
</evidence>
<evidence type="ECO:0000256" key="7">
    <source>
        <dbReference type="ARBA" id="ARBA00022892"/>
    </source>
</evidence>
<evidence type="ECO:0000313" key="13">
    <source>
        <dbReference type="Proteomes" id="UP001515480"/>
    </source>
</evidence>
<keyword evidence="3" id="KW-0813">Transport</keyword>
<dbReference type="Gene3D" id="1.25.40.1030">
    <property type="match status" value="1"/>
</dbReference>
<keyword evidence="4 9" id="KW-0853">WD repeat</keyword>
<reference evidence="12 13" key="1">
    <citation type="journal article" date="2024" name="Science">
        <title>Giant polyketide synthase enzymes in the biosynthesis of giant marine polyether toxins.</title>
        <authorList>
            <person name="Fallon T.R."/>
            <person name="Shende V.V."/>
            <person name="Wierzbicki I.H."/>
            <person name="Pendleton A.L."/>
            <person name="Watervoot N.F."/>
            <person name="Auber R.P."/>
            <person name="Gonzalez D.J."/>
            <person name="Wisecaver J.H."/>
            <person name="Moore B.S."/>
        </authorList>
    </citation>
    <scope>NUCLEOTIDE SEQUENCE [LARGE SCALE GENOMIC DNA]</scope>
    <source>
        <strain evidence="12 13">12B1</strain>
    </source>
</reference>
<dbReference type="Gene3D" id="2.130.10.10">
    <property type="entry name" value="YVTN repeat-like/Quinoprotein amine dehydrogenase"/>
    <property type="match status" value="1"/>
</dbReference>
<dbReference type="Pfam" id="PF12931">
    <property type="entry name" value="TPR_Sec16"/>
    <property type="match status" value="1"/>
</dbReference>
<comment type="caution">
    <text evidence="12">The sequence shown here is derived from an EMBL/GenBank/DDBJ whole genome shotgun (WGS) entry which is preliminary data.</text>
</comment>
<protein>
    <recommendedName>
        <fullName evidence="11">Sec16 Sec23-binding domain-containing protein</fullName>
    </recommendedName>
</protein>
<name>A0AB34K0E0_PRYPA</name>
<evidence type="ECO:0000256" key="5">
    <source>
        <dbReference type="ARBA" id="ARBA00022737"/>
    </source>
</evidence>
<evidence type="ECO:0000256" key="3">
    <source>
        <dbReference type="ARBA" id="ARBA00022448"/>
    </source>
</evidence>
<comment type="subcellular location">
    <subcellularLocation>
        <location evidence="1">Endoplasmic reticulum</location>
    </subcellularLocation>
</comment>
<dbReference type="InterPro" id="IPR015943">
    <property type="entry name" value="WD40/YVTN_repeat-like_dom_sf"/>
</dbReference>
<feature type="compositionally biased region" description="Low complexity" evidence="10">
    <location>
        <begin position="514"/>
        <end position="527"/>
    </location>
</feature>
<evidence type="ECO:0000256" key="1">
    <source>
        <dbReference type="ARBA" id="ARBA00004240"/>
    </source>
</evidence>
<feature type="domain" description="Sec16 Sec23-binding" evidence="11">
    <location>
        <begin position="563"/>
        <end position="756"/>
    </location>
</feature>
<accession>A0AB34K0E0</accession>
<sequence>MQGVGAQNTRPRVAGVARSATVAWSPTSQHATLMAAGTVAGAISDSFDASAQLELFSLDLGSRSGTMPLLGSVQTNERFHRIAWGSHGHESGVFSHGIIAGGMVDGSIKVFNPALMLKGNGADPLVASIERHNGAVRGLEFNPGVPNLLASGAGESEILITDLSNPTTPSVYSPGARSNAPPADISCVAWNRKVQHILASTSHNGQSVVWDLKLKKPVISFTDPNNKTQRNSVIEWSPDVATQVLIASEDDRSPALQIWDLRNAFAPVKELVGHQKGILSASWCPNDSNLLLSSAKDNRTLCWDPNTGEILCELPAGQNWTFDVNWSPKIPAILSCSSFDGEVSVFSLQDSGAVGGAAADGHSAGASAPLRAPKWLKRPCGATFGFGGQLAVFSEAKGVSVDVVPVITDHEIVARAGQLQSALESQDLSSLCAQKAANASSERDRTEWGLMQVLCSGHNQRRQLLTFLGVEPPEPIAPRAPPAEAPRLAPPLPLTDEDPAAVFSQLAVATEAAEAEEAAAASAAEHATPPDSFDDTVGFEGALSPLRQAKQPPMSGKDAKLLSSAMLTGDIETAVAACMRNGRVADALVLAASGGPELWTATRDQYLQSEETPLMRKLCAVVHQDFVKYVAESDLSQWKETLTLVNTYSGADDLSGLCDQLGARLEVELDDRASATLCYMCAANVHKVTELWCAYHCPANGAGTDSTASLLDLMEKLVIFQEAAQVKEGYALVGAKVAMFAEQLAAQGCLSEAMQYLLKLSDGTVNELTAVLMDRIHGRNNTLLTGPPPFPFEMVHVGTAPDPQYDATQYAEYDASQYAGYDASQYAGYDASQYAGYDHSQYTDPYAGYGHQTPAPVPTPAPAPAAFTYAAPVRQPAPAPVPAPTPVPAAAPAAAPAAYKYAPPAPPAVPYTYAPYTPAMPVVAPPAPAPAPVPAPAPPPPRPTYNPQPVVDVLQGLSAKCGQFNLAPLDRRKLDDVEKRISSLLEKLQTGAVPASVFEKLQQICACLAVSDIHGALALHVEITTTDWTENQSWLIALKRLIEMMTKLGVTL</sequence>